<evidence type="ECO:0000313" key="3">
    <source>
        <dbReference type="EnsemblMetazoa" id="G7462.1:cds"/>
    </source>
</evidence>
<proteinExistence type="predicted"/>
<accession>A0A8W8NK06</accession>
<dbReference type="Proteomes" id="UP000005408">
    <property type="component" value="Unassembled WGS sequence"/>
</dbReference>
<evidence type="ECO:0000313" key="4">
    <source>
        <dbReference type="Proteomes" id="UP000005408"/>
    </source>
</evidence>
<sequence>MDGKKCYEDRANLQKVDPKLTVPPSMAWIVGFSILLAINVFVISAILIRLWRKRSKRPQNQSDTNDDGSHYQELSVSKGDKTYQTLTVT</sequence>
<keyword evidence="4" id="KW-1185">Reference proteome</keyword>
<feature type="region of interest" description="Disordered" evidence="1">
    <location>
        <begin position="54"/>
        <end position="89"/>
    </location>
</feature>
<feature type="transmembrane region" description="Helical" evidence="2">
    <location>
        <begin position="26"/>
        <end position="51"/>
    </location>
</feature>
<keyword evidence="2" id="KW-0472">Membrane</keyword>
<keyword evidence="2" id="KW-0812">Transmembrane</keyword>
<dbReference type="EnsemblMetazoa" id="G7462.1">
    <property type="protein sequence ID" value="G7462.1:cds"/>
    <property type="gene ID" value="G7462"/>
</dbReference>
<organism evidence="3 4">
    <name type="scientific">Magallana gigas</name>
    <name type="common">Pacific oyster</name>
    <name type="synonym">Crassostrea gigas</name>
    <dbReference type="NCBI Taxonomy" id="29159"/>
    <lineage>
        <taxon>Eukaryota</taxon>
        <taxon>Metazoa</taxon>
        <taxon>Spiralia</taxon>
        <taxon>Lophotrochozoa</taxon>
        <taxon>Mollusca</taxon>
        <taxon>Bivalvia</taxon>
        <taxon>Autobranchia</taxon>
        <taxon>Pteriomorphia</taxon>
        <taxon>Ostreida</taxon>
        <taxon>Ostreoidea</taxon>
        <taxon>Ostreidae</taxon>
        <taxon>Magallana</taxon>
    </lineage>
</organism>
<protein>
    <submittedName>
        <fullName evidence="3">Uncharacterized protein</fullName>
    </submittedName>
</protein>
<name>A0A8W8NK06_MAGGI</name>
<evidence type="ECO:0000256" key="2">
    <source>
        <dbReference type="SAM" id="Phobius"/>
    </source>
</evidence>
<keyword evidence="2" id="KW-1133">Transmembrane helix</keyword>
<dbReference type="AlphaFoldDB" id="A0A8W8NK06"/>
<evidence type="ECO:0000256" key="1">
    <source>
        <dbReference type="SAM" id="MobiDB-lite"/>
    </source>
</evidence>
<reference evidence="3" key="1">
    <citation type="submission" date="2022-08" db="UniProtKB">
        <authorList>
            <consortium name="EnsemblMetazoa"/>
        </authorList>
    </citation>
    <scope>IDENTIFICATION</scope>
    <source>
        <strain evidence="3">05x7-T-G4-1.051#20</strain>
    </source>
</reference>